<proteinExistence type="predicted"/>
<evidence type="ECO:0000313" key="2">
    <source>
        <dbReference type="EMBL" id="VDP20973.1"/>
    </source>
</evidence>
<name>A0A183GE74_HELPZ</name>
<dbReference type="GO" id="GO:0015074">
    <property type="term" value="P:DNA integration"/>
    <property type="evidence" value="ECO:0007669"/>
    <property type="project" value="TreeGrafter"/>
</dbReference>
<dbReference type="PANTHER" id="PTHR46060">
    <property type="entry name" value="MARINER MOS1 TRANSPOSASE-LIKE PROTEIN"/>
    <property type="match status" value="1"/>
</dbReference>
<accession>A0A183GE74</accession>
<accession>A0A3P8FFK2</accession>
<dbReference type="GO" id="GO:0035861">
    <property type="term" value="C:site of double-strand break"/>
    <property type="evidence" value="ECO:0007669"/>
    <property type="project" value="TreeGrafter"/>
</dbReference>
<evidence type="ECO:0000256" key="1">
    <source>
        <dbReference type="SAM" id="MobiDB-lite"/>
    </source>
</evidence>
<dbReference type="GO" id="GO:0006303">
    <property type="term" value="P:double-strand break repair via nonhomologous end joining"/>
    <property type="evidence" value="ECO:0007669"/>
    <property type="project" value="TreeGrafter"/>
</dbReference>
<dbReference type="GO" id="GO:0046975">
    <property type="term" value="F:histone H3K36 methyltransferase activity"/>
    <property type="evidence" value="ECO:0007669"/>
    <property type="project" value="TreeGrafter"/>
</dbReference>
<keyword evidence="3" id="KW-1185">Reference proteome</keyword>
<feature type="compositionally biased region" description="Basic and acidic residues" evidence="1">
    <location>
        <begin position="112"/>
        <end position="129"/>
    </location>
</feature>
<evidence type="ECO:0000313" key="4">
    <source>
        <dbReference type="WBParaSite" id="HPBE_0002061101-mRNA-1"/>
    </source>
</evidence>
<dbReference type="AlphaFoldDB" id="A0A183GE74"/>
<reference evidence="2 3" key="1">
    <citation type="submission" date="2018-11" db="EMBL/GenBank/DDBJ databases">
        <authorList>
            <consortium name="Pathogen Informatics"/>
        </authorList>
    </citation>
    <scope>NUCLEOTIDE SEQUENCE [LARGE SCALE GENOMIC DNA]</scope>
</reference>
<dbReference type="GO" id="GO:0000729">
    <property type="term" value="P:DNA double-strand break processing"/>
    <property type="evidence" value="ECO:0007669"/>
    <property type="project" value="TreeGrafter"/>
</dbReference>
<dbReference type="GO" id="GO:0044774">
    <property type="term" value="P:mitotic DNA integrity checkpoint signaling"/>
    <property type="evidence" value="ECO:0007669"/>
    <property type="project" value="TreeGrafter"/>
</dbReference>
<feature type="region of interest" description="Disordered" evidence="1">
    <location>
        <begin position="112"/>
        <end position="131"/>
    </location>
</feature>
<protein>
    <submittedName>
        <fullName evidence="4">HTH_7 domain-containing protein</fullName>
    </submittedName>
</protein>
<dbReference type="Proteomes" id="UP000050761">
    <property type="component" value="Unassembled WGS sequence"/>
</dbReference>
<dbReference type="GO" id="GO:0005634">
    <property type="term" value="C:nucleus"/>
    <property type="evidence" value="ECO:0007669"/>
    <property type="project" value="TreeGrafter"/>
</dbReference>
<reference evidence="4" key="2">
    <citation type="submission" date="2019-09" db="UniProtKB">
        <authorList>
            <consortium name="WormBaseParasite"/>
        </authorList>
    </citation>
    <scope>IDENTIFICATION</scope>
</reference>
<dbReference type="GO" id="GO:0003697">
    <property type="term" value="F:single-stranded DNA binding"/>
    <property type="evidence" value="ECO:0007669"/>
    <property type="project" value="TreeGrafter"/>
</dbReference>
<dbReference type="GO" id="GO:0042800">
    <property type="term" value="F:histone H3K4 methyltransferase activity"/>
    <property type="evidence" value="ECO:0007669"/>
    <property type="project" value="TreeGrafter"/>
</dbReference>
<dbReference type="GO" id="GO:0044547">
    <property type="term" value="F:DNA topoisomerase binding"/>
    <property type="evidence" value="ECO:0007669"/>
    <property type="project" value="TreeGrafter"/>
</dbReference>
<sequence length="145" mass="16772">MCAQIRYNELGHEGDRPGRGRKRTVNTSRIRKIIKKRVDRAWSGRESDVDNNRLRQLVESGPRRTTRELAQDLGVHYATIASYLLNSRLKSIVTGDEKLCLNVNIKRSRRWVDKGEQPEPEPQSKEGPHPSKIMLSVWCWPVTKL</sequence>
<dbReference type="Gene3D" id="3.30.420.10">
    <property type="entry name" value="Ribonuclease H-like superfamily/Ribonuclease H"/>
    <property type="match status" value="1"/>
</dbReference>
<dbReference type="GO" id="GO:0003690">
    <property type="term" value="F:double-stranded DNA binding"/>
    <property type="evidence" value="ECO:0007669"/>
    <property type="project" value="TreeGrafter"/>
</dbReference>
<evidence type="ECO:0000313" key="3">
    <source>
        <dbReference type="Proteomes" id="UP000050761"/>
    </source>
</evidence>
<dbReference type="GO" id="GO:0031297">
    <property type="term" value="P:replication fork processing"/>
    <property type="evidence" value="ECO:0007669"/>
    <property type="project" value="TreeGrafter"/>
</dbReference>
<dbReference type="GO" id="GO:0000793">
    <property type="term" value="C:condensed chromosome"/>
    <property type="evidence" value="ECO:0007669"/>
    <property type="project" value="TreeGrafter"/>
</dbReference>
<organism evidence="3 4">
    <name type="scientific">Heligmosomoides polygyrus</name>
    <name type="common">Parasitic roundworm</name>
    <dbReference type="NCBI Taxonomy" id="6339"/>
    <lineage>
        <taxon>Eukaryota</taxon>
        <taxon>Metazoa</taxon>
        <taxon>Ecdysozoa</taxon>
        <taxon>Nematoda</taxon>
        <taxon>Chromadorea</taxon>
        <taxon>Rhabditida</taxon>
        <taxon>Rhabditina</taxon>
        <taxon>Rhabditomorpha</taxon>
        <taxon>Strongyloidea</taxon>
        <taxon>Heligmosomidae</taxon>
        <taxon>Heligmosomoides</taxon>
    </lineage>
</organism>
<dbReference type="Pfam" id="PF01359">
    <property type="entry name" value="Transposase_1"/>
    <property type="match status" value="1"/>
</dbReference>
<dbReference type="EMBL" id="UZAH01032302">
    <property type="protein sequence ID" value="VDP20973.1"/>
    <property type="molecule type" value="Genomic_DNA"/>
</dbReference>
<dbReference type="GO" id="GO:0000014">
    <property type="term" value="F:single-stranded DNA endodeoxyribonuclease activity"/>
    <property type="evidence" value="ECO:0007669"/>
    <property type="project" value="TreeGrafter"/>
</dbReference>
<dbReference type="OrthoDB" id="8028980at2759"/>
<dbReference type="InterPro" id="IPR052709">
    <property type="entry name" value="Transposase-MT_Hybrid"/>
</dbReference>
<gene>
    <name evidence="2" type="ORF">HPBE_LOCUS20610</name>
</gene>
<dbReference type="PANTHER" id="PTHR46060:SF2">
    <property type="entry name" value="HISTONE-LYSINE N-METHYLTRANSFERASE SETMAR"/>
    <property type="match status" value="1"/>
</dbReference>
<dbReference type="InterPro" id="IPR036397">
    <property type="entry name" value="RNaseH_sf"/>
</dbReference>
<dbReference type="InterPro" id="IPR001888">
    <property type="entry name" value="Transposase_1"/>
</dbReference>
<dbReference type="WBParaSite" id="HPBE_0002061101-mRNA-1">
    <property type="protein sequence ID" value="HPBE_0002061101-mRNA-1"/>
    <property type="gene ID" value="HPBE_0002061101"/>
</dbReference>